<evidence type="ECO:0000313" key="2">
    <source>
        <dbReference type="EMBL" id="CAA9218640.1"/>
    </source>
</evidence>
<organism evidence="2">
    <name type="scientific">uncultured Chthoniobacterales bacterium</name>
    <dbReference type="NCBI Taxonomy" id="1836801"/>
    <lineage>
        <taxon>Bacteria</taxon>
        <taxon>Pseudomonadati</taxon>
        <taxon>Verrucomicrobiota</taxon>
        <taxon>Spartobacteria</taxon>
        <taxon>Chthoniobacterales</taxon>
        <taxon>environmental samples</taxon>
    </lineage>
</organism>
<gene>
    <name evidence="2" type="ORF">AVDCRST_MAG42-451</name>
</gene>
<protein>
    <submittedName>
        <fullName evidence="2">Uncharacterized protein</fullName>
    </submittedName>
</protein>
<dbReference type="EMBL" id="CADCTA010000031">
    <property type="protein sequence ID" value="CAA9218640.1"/>
    <property type="molecule type" value="Genomic_DNA"/>
</dbReference>
<name>A0A6J4HBL9_9BACT</name>
<feature type="compositionally biased region" description="Basic and acidic residues" evidence="1">
    <location>
        <begin position="159"/>
        <end position="172"/>
    </location>
</feature>
<dbReference type="AlphaFoldDB" id="A0A6J4HBL9"/>
<proteinExistence type="predicted"/>
<reference evidence="2" key="1">
    <citation type="submission" date="2020-02" db="EMBL/GenBank/DDBJ databases">
        <authorList>
            <person name="Meier V. D."/>
        </authorList>
    </citation>
    <scope>NUCLEOTIDE SEQUENCE</scope>
    <source>
        <strain evidence="2">AVDCRST_MAG42</strain>
    </source>
</reference>
<feature type="region of interest" description="Disordered" evidence="1">
    <location>
        <begin position="159"/>
        <end position="181"/>
    </location>
</feature>
<evidence type="ECO:0000256" key="1">
    <source>
        <dbReference type="SAM" id="MobiDB-lite"/>
    </source>
</evidence>
<sequence length="263" mass="28476">MFTSKALIGLSVLFLTLSAVFGVLNTSKTRELRGEAERAEFARAEAERLRIAKEKEVDSRPATTVADNARSTDAENRMASAEADLIRSQTEKAELQATLQASQNEIAALRTRLDETPPQDLIPDSLPMPGAGDLHTQLEETRRQLDSAEREKQLLADRIRTQERSAEPEAPRTRRAASRAPGVRGTVLAVNQAYNFVVLNLGGRQGLESNSEMLVLRNGTVIGKIRVSSVEPATAIGDIVTSSLARGVQVQPGDTVIYAGSNS</sequence>
<accession>A0A6J4HBL9</accession>